<dbReference type="Proteomes" id="UP000179642">
    <property type="component" value="Unassembled WGS sequence"/>
</dbReference>
<feature type="region of interest" description="Disordered" evidence="1">
    <location>
        <begin position="35"/>
        <end position="75"/>
    </location>
</feature>
<name>A0A1S2QBY9_9ACTN</name>
<comment type="caution">
    <text evidence="3">The sequence shown here is derived from an EMBL/GenBank/DDBJ whole genome shotgun (WGS) entry which is preliminary data.</text>
</comment>
<sequence>MGRRGDPRPGVRCPLLGPALPALLLTLLTTACDGTGGTSGPGPHGTPAPHASSRRASPQPTGATSASPGPTSPADLCTRLVSHWSRAVLDGTTYGDYQSMGLSHGQYAILREVVVAARVVKRRQGAAAADTLIDRQARRACADRYRYGIPSESPWQ</sequence>
<proteinExistence type="predicted"/>
<evidence type="ECO:0000256" key="2">
    <source>
        <dbReference type="SAM" id="SignalP"/>
    </source>
</evidence>
<feature type="compositionally biased region" description="Polar residues" evidence="1">
    <location>
        <begin position="54"/>
        <end position="69"/>
    </location>
</feature>
<evidence type="ECO:0000313" key="4">
    <source>
        <dbReference type="Proteomes" id="UP000179642"/>
    </source>
</evidence>
<protein>
    <recommendedName>
        <fullName evidence="5">Lipoprotein</fullName>
    </recommendedName>
</protein>
<dbReference type="AlphaFoldDB" id="A0A1S2QBY9"/>
<organism evidence="3 4">
    <name type="scientific">Streptomyces monashensis</name>
    <dbReference type="NCBI Taxonomy" id="1678012"/>
    <lineage>
        <taxon>Bacteria</taxon>
        <taxon>Bacillati</taxon>
        <taxon>Actinomycetota</taxon>
        <taxon>Actinomycetes</taxon>
        <taxon>Kitasatosporales</taxon>
        <taxon>Streptomycetaceae</taxon>
        <taxon>Streptomyces</taxon>
    </lineage>
</organism>
<evidence type="ECO:0008006" key="5">
    <source>
        <dbReference type="Google" id="ProtNLM"/>
    </source>
</evidence>
<keyword evidence="2" id="KW-0732">Signal</keyword>
<dbReference type="RefSeq" id="WP_071382742.1">
    <property type="nucleotide sequence ID" value="NZ_MLYO01000036.1"/>
</dbReference>
<accession>A0A1S2QBY9</accession>
<feature type="signal peptide" evidence="2">
    <location>
        <begin position="1"/>
        <end position="31"/>
    </location>
</feature>
<reference evidence="3 4" key="1">
    <citation type="submission" date="2016-10" db="EMBL/GenBank/DDBJ databases">
        <title>Genome sequence of Streptomyces sp. MUSC 1.</title>
        <authorList>
            <person name="Lee L.-H."/>
            <person name="Ser H.-L."/>
            <person name="Law J.W.-F."/>
        </authorList>
    </citation>
    <scope>NUCLEOTIDE SEQUENCE [LARGE SCALE GENOMIC DNA]</scope>
    <source>
        <strain evidence="3 4">MUSC 1</strain>
    </source>
</reference>
<dbReference type="EMBL" id="MLYO01000036">
    <property type="protein sequence ID" value="OIK03223.1"/>
    <property type="molecule type" value="Genomic_DNA"/>
</dbReference>
<feature type="chain" id="PRO_5039048564" description="Lipoprotein" evidence="2">
    <location>
        <begin position="32"/>
        <end position="156"/>
    </location>
</feature>
<evidence type="ECO:0000313" key="3">
    <source>
        <dbReference type="EMBL" id="OIK03223.1"/>
    </source>
</evidence>
<evidence type="ECO:0000256" key="1">
    <source>
        <dbReference type="SAM" id="MobiDB-lite"/>
    </source>
</evidence>
<dbReference type="PROSITE" id="PS51257">
    <property type="entry name" value="PROKAR_LIPOPROTEIN"/>
    <property type="match status" value="1"/>
</dbReference>
<keyword evidence="4" id="KW-1185">Reference proteome</keyword>
<gene>
    <name evidence="3" type="ORF">BIV23_22590</name>
</gene>